<proteinExistence type="predicted"/>
<reference evidence="1" key="1">
    <citation type="submission" date="2017-05" db="UniProtKB">
        <authorList>
            <consortium name="EnsemblMetazoa"/>
        </authorList>
    </citation>
    <scope>IDENTIFICATION</scope>
</reference>
<organism evidence="1">
    <name type="scientific">Amphimedon queenslandica</name>
    <name type="common">Sponge</name>
    <dbReference type="NCBI Taxonomy" id="400682"/>
    <lineage>
        <taxon>Eukaryota</taxon>
        <taxon>Metazoa</taxon>
        <taxon>Porifera</taxon>
        <taxon>Demospongiae</taxon>
        <taxon>Heteroscleromorpha</taxon>
        <taxon>Haplosclerida</taxon>
        <taxon>Niphatidae</taxon>
        <taxon>Amphimedon</taxon>
    </lineage>
</organism>
<protein>
    <submittedName>
        <fullName evidence="1">Uncharacterized protein</fullName>
    </submittedName>
</protein>
<dbReference type="EnsemblMetazoa" id="Aqu2.1.26084_001">
    <property type="protein sequence ID" value="Aqu2.1.26084_001"/>
    <property type="gene ID" value="Aqu2.1.26084"/>
</dbReference>
<evidence type="ECO:0000313" key="1">
    <source>
        <dbReference type="EnsemblMetazoa" id="Aqu2.1.26084_001"/>
    </source>
</evidence>
<dbReference type="InParanoid" id="A0A1X7UDQ2"/>
<dbReference type="AlphaFoldDB" id="A0A1X7UDQ2"/>
<sequence>MIFGSLTLRCCIDKHYLMGDHLWS</sequence>
<name>A0A1X7UDQ2_AMPQE</name>
<accession>A0A1X7UDQ2</accession>